<protein>
    <submittedName>
        <fullName evidence="1">Uncharacterized protein</fullName>
    </submittedName>
</protein>
<dbReference type="Proteomes" id="UP001501706">
    <property type="component" value="Unassembled WGS sequence"/>
</dbReference>
<sequence>MHIQTIPARRRAVRLPSSTVPRADYESACAARDVARGLYERQTLALHQRSVELLNANDEIHRLRLQLAVHGIDPDAQL</sequence>
<accession>A0ABN1BA43</accession>
<dbReference type="RefSeq" id="WP_343927132.1">
    <property type="nucleotide sequence ID" value="NZ_BAAAEN010000002.1"/>
</dbReference>
<proteinExistence type="predicted"/>
<dbReference type="EMBL" id="BAAAEN010000002">
    <property type="protein sequence ID" value="GAA0493496.1"/>
    <property type="molecule type" value="Genomic_DNA"/>
</dbReference>
<keyword evidence="2" id="KW-1185">Reference proteome</keyword>
<gene>
    <name evidence="1" type="ORF">GCM10009097_06670</name>
</gene>
<reference evidence="1 2" key="1">
    <citation type="journal article" date="2019" name="Int. J. Syst. Evol. Microbiol.">
        <title>The Global Catalogue of Microorganisms (GCM) 10K type strain sequencing project: providing services to taxonomists for standard genome sequencing and annotation.</title>
        <authorList>
            <consortium name="The Broad Institute Genomics Platform"/>
            <consortium name="The Broad Institute Genome Sequencing Center for Infectious Disease"/>
            <person name="Wu L."/>
            <person name="Ma J."/>
        </authorList>
    </citation>
    <scope>NUCLEOTIDE SEQUENCE [LARGE SCALE GENOMIC DNA]</scope>
    <source>
        <strain evidence="1 2">JCM 14330</strain>
    </source>
</reference>
<name>A0ABN1BA43_9BURK</name>
<organism evidence="1 2">
    <name type="scientific">Pigmentiphaga daeguensis</name>
    <dbReference type="NCBI Taxonomy" id="414049"/>
    <lineage>
        <taxon>Bacteria</taxon>
        <taxon>Pseudomonadati</taxon>
        <taxon>Pseudomonadota</taxon>
        <taxon>Betaproteobacteria</taxon>
        <taxon>Burkholderiales</taxon>
        <taxon>Alcaligenaceae</taxon>
        <taxon>Pigmentiphaga</taxon>
    </lineage>
</organism>
<evidence type="ECO:0000313" key="1">
    <source>
        <dbReference type="EMBL" id="GAA0493496.1"/>
    </source>
</evidence>
<comment type="caution">
    <text evidence="1">The sequence shown here is derived from an EMBL/GenBank/DDBJ whole genome shotgun (WGS) entry which is preliminary data.</text>
</comment>
<evidence type="ECO:0000313" key="2">
    <source>
        <dbReference type="Proteomes" id="UP001501706"/>
    </source>
</evidence>